<feature type="region of interest" description="Disordered" evidence="1">
    <location>
        <begin position="226"/>
        <end position="335"/>
    </location>
</feature>
<dbReference type="InParanoid" id="B8MDR3"/>
<feature type="region of interest" description="Disordered" evidence="1">
    <location>
        <begin position="173"/>
        <end position="209"/>
    </location>
</feature>
<feature type="compositionally biased region" description="Basic and acidic residues" evidence="1">
    <location>
        <begin position="278"/>
        <end position="291"/>
    </location>
</feature>
<feature type="compositionally biased region" description="Polar residues" evidence="1">
    <location>
        <begin position="645"/>
        <end position="655"/>
    </location>
</feature>
<proteinExistence type="predicted"/>
<dbReference type="OMA" id="KQSHHER"/>
<feature type="compositionally biased region" description="Basic and acidic residues" evidence="1">
    <location>
        <begin position="581"/>
        <end position="597"/>
    </location>
</feature>
<dbReference type="Proteomes" id="UP000001745">
    <property type="component" value="Unassembled WGS sequence"/>
</dbReference>
<feature type="compositionally biased region" description="Pro residues" evidence="1">
    <location>
        <begin position="627"/>
        <end position="636"/>
    </location>
</feature>
<feature type="compositionally biased region" description="Basic and acidic residues" evidence="1">
    <location>
        <begin position="241"/>
        <end position="251"/>
    </location>
</feature>
<feature type="compositionally biased region" description="Basic and acidic residues" evidence="1">
    <location>
        <begin position="195"/>
        <end position="209"/>
    </location>
</feature>
<protein>
    <submittedName>
        <fullName evidence="2">Conserved serine-threonine rich protein</fullName>
    </submittedName>
</protein>
<feature type="region of interest" description="Disordered" evidence="1">
    <location>
        <begin position="577"/>
        <end position="610"/>
    </location>
</feature>
<gene>
    <name evidence="2" type="ORF">TSTA_120400</name>
</gene>
<feature type="compositionally biased region" description="Polar residues" evidence="1">
    <location>
        <begin position="173"/>
        <end position="193"/>
    </location>
</feature>
<dbReference type="eggNOG" id="ENOG502SRDH">
    <property type="taxonomic scope" value="Eukaryota"/>
</dbReference>
<feature type="compositionally biased region" description="Polar residues" evidence="1">
    <location>
        <begin position="317"/>
        <end position="329"/>
    </location>
</feature>
<dbReference type="STRING" id="441959.B8MDR3"/>
<dbReference type="AlphaFoldDB" id="B8MDR3"/>
<sequence>MSTRALTPTSITNFSLVQSRHTARLVTCNAATSAHIITGCSVQVRMFWGRGWKYAWYNNQHNRVNRRDVLHDMAKAYRGKYVLIKRMANRRSGRQEFWKDWDNSPKQSHHERGDNWLYSKRQRNYWNDDMSALVKKIEEDPYNFLFGKSNEYLRLGKGWSSFCRSFLDPEASSEQKSTTSSVQDHSVKSTTADVSAKDSEVGKDSKADTVKARISSDVEGFQYDPVSGRMKRLEQSATQVARDETRDDNRGIDIPVKVFTSSEGARLERTVPEQGSLRPRDDALSAPERKPQANNDNVLYMAGPGQDKSVTSEDRSTAPNENLQQSEITQNREKKILHYEPKEVTEDDVDLLRASDIRAAFFAGETKQEVAEKKKKLREAMEKDYTLTTSEHVDELILQNLRRKKDASLASETVPGIASPTGAVQVHNEDPEVVQEGETRNTTTRENVTILNNSIGKTLEDARRLINDVHLLTDDIQEACERLEASANSPSDTLRILAFDCASSQVVCAEATSSMHTGEPIRHTADVLLRLNNPAKFLPYFAKMKADGYEIVSGGGDVLIFRKTVTNGSVQPAGFDGFTLDGKEIPDTDAPIPEKGDSPPQLSLDKDPSKSRLVHRQEIVFTGGPPNWSPYEPPSSNPVAGTIEPQPTETSTRSPFSRLGRGLRRIVLSGVATAGTFYAIGVVCEYFVTGGQDGLGPEGFTEFEAERRRREY</sequence>
<dbReference type="PhylomeDB" id="B8MDR3"/>
<dbReference type="GeneID" id="8100024"/>
<dbReference type="VEuPathDB" id="FungiDB:TSTA_120400"/>
<dbReference type="EMBL" id="EQ962655">
    <property type="protein sequence ID" value="EED18292.1"/>
    <property type="molecule type" value="Genomic_DNA"/>
</dbReference>
<organism evidence="2 3">
    <name type="scientific">Talaromyces stipitatus (strain ATCC 10500 / CBS 375.48 / QM 6759 / NRRL 1006)</name>
    <name type="common">Penicillium stipitatum</name>
    <dbReference type="NCBI Taxonomy" id="441959"/>
    <lineage>
        <taxon>Eukaryota</taxon>
        <taxon>Fungi</taxon>
        <taxon>Dikarya</taxon>
        <taxon>Ascomycota</taxon>
        <taxon>Pezizomycotina</taxon>
        <taxon>Eurotiomycetes</taxon>
        <taxon>Eurotiomycetidae</taxon>
        <taxon>Eurotiales</taxon>
        <taxon>Trichocomaceae</taxon>
        <taxon>Talaromyces</taxon>
        <taxon>Talaromyces sect. Talaromyces</taxon>
    </lineage>
</organism>
<keyword evidence="3" id="KW-1185">Reference proteome</keyword>
<name>B8MDR3_TALSN</name>
<evidence type="ECO:0000256" key="1">
    <source>
        <dbReference type="SAM" id="MobiDB-lite"/>
    </source>
</evidence>
<feature type="region of interest" description="Disordered" evidence="1">
    <location>
        <begin position="623"/>
        <end position="656"/>
    </location>
</feature>
<accession>B8MDR3</accession>
<reference evidence="3" key="1">
    <citation type="journal article" date="2015" name="Genome Announc.">
        <title>Genome sequence of the AIDS-associated pathogen Penicillium marneffei (ATCC18224) and its near taxonomic relative Talaromyces stipitatus (ATCC10500).</title>
        <authorList>
            <person name="Nierman W.C."/>
            <person name="Fedorova-Abrams N.D."/>
            <person name="Andrianopoulos A."/>
        </authorList>
    </citation>
    <scope>NUCLEOTIDE SEQUENCE [LARGE SCALE GENOMIC DNA]</scope>
    <source>
        <strain evidence="3">ATCC 10500 / CBS 375.48 / QM 6759 / NRRL 1006</strain>
    </source>
</reference>
<dbReference type="OrthoDB" id="3946750at2759"/>
<evidence type="ECO:0000313" key="3">
    <source>
        <dbReference type="Proteomes" id="UP000001745"/>
    </source>
</evidence>
<evidence type="ECO:0000313" key="2">
    <source>
        <dbReference type="EMBL" id="EED18292.1"/>
    </source>
</evidence>
<dbReference type="RefSeq" id="XP_002482284.1">
    <property type="nucleotide sequence ID" value="XM_002482239.1"/>
</dbReference>
<dbReference type="HOGENOM" id="CLU_435588_0_0_1"/>